<keyword evidence="4" id="KW-1185">Reference proteome</keyword>
<dbReference type="PANTHER" id="PTHR46546">
    <property type="entry name" value="SHEWANELLA-LIKE PROTEIN PHOSPHATASE 1"/>
    <property type="match status" value="1"/>
</dbReference>
<dbReference type="GeneID" id="92376718"/>
<feature type="domain" description="Calcineurin-like phosphoesterase" evidence="2">
    <location>
        <begin position="40"/>
        <end position="274"/>
    </location>
</feature>
<dbReference type="InterPro" id="IPR041787">
    <property type="entry name" value="MPP_Shelphs"/>
</dbReference>
<dbReference type="EMBL" id="CZPT02001590">
    <property type="protein sequence ID" value="SCU71198.1"/>
    <property type="molecule type" value="Genomic_DNA"/>
</dbReference>
<organism evidence="3 4">
    <name type="scientific">Trypanosoma equiperdum</name>
    <dbReference type="NCBI Taxonomy" id="5694"/>
    <lineage>
        <taxon>Eukaryota</taxon>
        <taxon>Discoba</taxon>
        <taxon>Euglenozoa</taxon>
        <taxon>Kinetoplastea</taxon>
        <taxon>Metakinetoplastina</taxon>
        <taxon>Trypanosomatida</taxon>
        <taxon>Trypanosomatidae</taxon>
        <taxon>Trypanosoma</taxon>
    </lineage>
</organism>
<reference evidence="3" key="1">
    <citation type="submission" date="2016-09" db="EMBL/GenBank/DDBJ databases">
        <authorList>
            <person name="Hebert L."/>
            <person name="Moumen B."/>
        </authorList>
    </citation>
    <scope>NUCLEOTIDE SEQUENCE [LARGE SCALE GENOMIC DNA]</scope>
    <source>
        <strain evidence="3">OVI</strain>
    </source>
</reference>
<dbReference type="InterPro" id="IPR029052">
    <property type="entry name" value="Metallo-depent_PP-like"/>
</dbReference>
<name>A0A1G4IFN9_TRYEQ</name>
<evidence type="ECO:0000313" key="4">
    <source>
        <dbReference type="Proteomes" id="UP000195570"/>
    </source>
</evidence>
<feature type="chain" id="PRO_5009235476" evidence="1">
    <location>
        <begin position="23"/>
        <end position="374"/>
    </location>
</feature>
<evidence type="ECO:0000313" key="3">
    <source>
        <dbReference type="EMBL" id="SCU71198.1"/>
    </source>
</evidence>
<dbReference type="InterPro" id="IPR004843">
    <property type="entry name" value="Calcineurin-like_PHP"/>
</dbReference>
<dbReference type="SUPFAM" id="SSF56300">
    <property type="entry name" value="Metallo-dependent phosphatases"/>
    <property type="match status" value="1"/>
</dbReference>
<accession>A0A1G4IFN9</accession>
<comment type="caution">
    <text evidence="3">The sequence shown here is derived from an EMBL/GenBank/DDBJ whole genome shotgun (WGS) entry which is preliminary data.</text>
</comment>
<dbReference type="CDD" id="cd07425">
    <property type="entry name" value="MPP_Shelphs"/>
    <property type="match status" value="1"/>
</dbReference>
<gene>
    <name evidence="3" type="ORF">TEOVI_000277800</name>
</gene>
<dbReference type="GO" id="GO:0016787">
    <property type="term" value="F:hydrolase activity"/>
    <property type="evidence" value="ECO:0007669"/>
    <property type="project" value="InterPro"/>
</dbReference>
<keyword evidence="1" id="KW-0732">Signal</keyword>
<dbReference type="Gene3D" id="3.60.21.10">
    <property type="match status" value="1"/>
</dbReference>
<evidence type="ECO:0000259" key="2">
    <source>
        <dbReference type="Pfam" id="PF00149"/>
    </source>
</evidence>
<proteinExistence type="predicted"/>
<dbReference type="PANTHER" id="PTHR46546:SF4">
    <property type="entry name" value="SHEWANELLA-LIKE PROTEIN PHOSPHATASE 1"/>
    <property type="match status" value="1"/>
</dbReference>
<dbReference type="VEuPathDB" id="TriTrypDB:TEOVI_000277800"/>
<protein>
    <submittedName>
        <fullName evidence="3">Kinetoplastid-specific phospho-protein phosphatase, putative</fullName>
    </submittedName>
</protein>
<feature type="signal peptide" evidence="1">
    <location>
        <begin position="1"/>
        <end position="22"/>
    </location>
</feature>
<dbReference type="RefSeq" id="XP_067081900.1">
    <property type="nucleotide sequence ID" value="XM_067225799.1"/>
</dbReference>
<sequence length="374" mass="41706">MVGKYLLISLVLVAHLGIRCCANVDANPLSRNVIPIEIHRIVAVGDVHGDAERFRQILEMSGVISLRSNSSKQVVWKPRWGTKEGNFFREYGTRLRTTLIQTGDLIDRGEEDLEVLEMAVSLFNEVRTNYTDDKVVLLMGNHELLNLQGHFHYVHSKSMGGFLTRALRKRAFELDGTFGGFILENFTVAYAVADTLFVHAGIDEHVVSDGIERLNREAKQAIRTKNFGHILLGSTGPLWSRKMFLDASNGRCADTKKTLASLGVKRVVVGHTPQRSGRVETFCGGSVIAIDVGMSRWMYGNIAALEITVTSYSSGEGVEEEVVLHEVLASDARRNGTLEDFLNDTLFLEELQHAVEEYNQRQTTKGKNDVLDDL</sequence>
<dbReference type="Pfam" id="PF00149">
    <property type="entry name" value="Metallophos"/>
    <property type="match status" value="1"/>
</dbReference>
<dbReference type="AlphaFoldDB" id="A0A1G4IFN9"/>
<dbReference type="Proteomes" id="UP000195570">
    <property type="component" value="Unassembled WGS sequence"/>
</dbReference>
<evidence type="ECO:0000256" key="1">
    <source>
        <dbReference type="SAM" id="SignalP"/>
    </source>
</evidence>